<keyword evidence="2" id="KW-1185">Reference proteome</keyword>
<name>A0A0A7HBD5_9CAUD</name>
<dbReference type="EMBL" id="KP007359">
    <property type="protein sequence ID" value="AIZ01997.1"/>
    <property type="molecule type" value="Genomic_DNA"/>
</dbReference>
<organism evidence="1 2">
    <name type="scientific">Escherichia phage vb_EcoM-VR5</name>
    <dbReference type="NCBI Taxonomy" id="1567026"/>
    <lineage>
        <taxon>Viruses</taxon>
        <taxon>Duplodnaviria</taxon>
        <taxon>Heunggongvirae</taxon>
        <taxon>Uroviricota</taxon>
        <taxon>Caudoviricetes</taxon>
        <taxon>Pantevenvirales</taxon>
        <taxon>Straboviridae</taxon>
        <taxon>Tevenvirinae</taxon>
        <taxon>Dhakavirus</taxon>
        <taxon>Dhakavirus vr5</taxon>
    </lineage>
</organism>
<dbReference type="Pfam" id="PF06019">
    <property type="entry name" value="Phage_30_8"/>
    <property type="match status" value="1"/>
</dbReference>
<proteinExistence type="predicted"/>
<dbReference type="Proteomes" id="UP000030715">
    <property type="component" value="Segment"/>
</dbReference>
<evidence type="ECO:0000313" key="2">
    <source>
        <dbReference type="Proteomes" id="UP000030715"/>
    </source>
</evidence>
<evidence type="ECO:0000313" key="1">
    <source>
        <dbReference type="EMBL" id="AIZ01997.1"/>
    </source>
</evidence>
<gene>
    <name evidence="1" type="ORF">VR5_210</name>
</gene>
<protein>
    <recommendedName>
        <fullName evidence="3">Protein gp30.8</fullName>
    </recommendedName>
</protein>
<dbReference type="OrthoDB" id="19390at10239"/>
<dbReference type="RefSeq" id="YP_009205904.1">
    <property type="nucleotide sequence ID" value="NC_028881.1"/>
</dbReference>
<evidence type="ECO:0008006" key="3">
    <source>
        <dbReference type="Google" id="ProtNLM"/>
    </source>
</evidence>
<dbReference type="KEGG" id="vg:26632517"/>
<sequence length="110" mass="12783">MKTVNLNASVKAKCFNGEYQETMWVLTAVEGDIIEVETTEGMGTDFTFTIELHNFFTGWIYELKTVITGRIEENKIGEFYYVTARERAERLITQMKKVGKLDMKNWNVVK</sequence>
<dbReference type="InterPro" id="IPR009258">
    <property type="entry name" value="Phage_T4_Gp30.8"/>
</dbReference>
<reference evidence="1 2" key="1">
    <citation type="submission" date="2014-10" db="EMBL/GenBank/DDBJ databases">
        <title>VR bacteriophages - a small but diverse group of low-temperature viruses.</title>
        <authorList>
            <person name="Kaliniene L."/>
            <person name="Meskys R."/>
            <person name="Simoliunas E."/>
            <person name="Zajanckauskaite A."/>
            <person name="Truncaite L."/>
        </authorList>
    </citation>
    <scope>NUCLEOTIDE SEQUENCE [LARGE SCALE GENOMIC DNA]</scope>
</reference>
<accession>A0A0A7HBD5</accession>
<dbReference type="GeneID" id="26632517"/>